<dbReference type="EMBL" id="CP016808">
    <property type="protein sequence ID" value="ANY67731.1"/>
    <property type="molecule type" value="Genomic_DNA"/>
</dbReference>
<gene>
    <name evidence="2" type="ORF">BBD42_15600</name>
</gene>
<feature type="compositionally biased region" description="Basic and acidic residues" evidence="1">
    <location>
        <begin position="50"/>
        <end position="63"/>
    </location>
</feature>
<protein>
    <submittedName>
        <fullName evidence="2">Uncharacterized protein</fullName>
    </submittedName>
</protein>
<feature type="region of interest" description="Disordered" evidence="1">
    <location>
        <begin position="50"/>
        <end position="74"/>
    </location>
</feature>
<proteinExistence type="predicted"/>
<dbReference type="AlphaFoldDB" id="A0A1B2DJ62"/>
<evidence type="ECO:0000313" key="2">
    <source>
        <dbReference type="EMBL" id="ANY67731.1"/>
    </source>
</evidence>
<dbReference type="RefSeq" id="WP_099518912.1">
    <property type="nucleotide sequence ID" value="NZ_CP016808.1"/>
</dbReference>
<name>A0A1B2DJ62_9BACL</name>
<evidence type="ECO:0000256" key="1">
    <source>
        <dbReference type="SAM" id="MobiDB-lite"/>
    </source>
</evidence>
<organism evidence="2">
    <name type="scientific">Paenibacillus sp. BIHB 4019</name>
    <dbReference type="NCBI Taxonomy" id="1870819"/>
    <lineage>
        <taxon>Bacteria</taxon>
        <taxon>Bacillati</taxon>
        <taxon>Bacillota</taxon>
        <taxon>Bacilli</taxon>
        <taxon>Bacillales</taxon>
        <taxon>Paenibacillaceae</taxon>
        <taxon>Paenibacillus</taxon>
    </lineage>
</organism>
<sequence length="74" mass="8131">MPKYASPRYPELGFYVDGSFCRFCGGFFVAESEAEIAVLDELADVVRVDEPEEVTADKAEKPVKAPASRKSSVK</sequence>
<reference evidence="2" key="1">
    <citation type="submission" date="2016-08" db="EMBL/GenBank/DDBJ databases">
        <title>Complete Genome Seqeunce of Paenibacillus sp. BIHB 4019 from tea rhizoplane.</title>
        <authorList>
            <person name="Thakur R."/>
            <person name="Swarnkar M.K."/>
            <person name="Gulati A."/>
        </authorList>
    </citation>
    <scope>NUCLEOTIDE SEQUENCE [LARGE SCALE GENOMIC DNA]</scope>
    <source>
        <strain evidence="2">BIHB4019</strain>
    </source>
</reference>
<accession>A0A1B2DJ62</accession>